<gene>
    <name evidence="2" type="ORF">NZH93_04385</name>
</gene>
<dbReference type="RefSeq" id="WP_259621600.1">
    <property type="nucleotide sequence ID" value="NZ_JANYMP010000002.1"/>
</dbReference>
<organism evidence="2 3">
    <name type="scientific">Umezawaea endophytica</name>
    <dbReference type="NCBI Taxonomy" id="1654476"/>
    <lineage>
        <taxon>Bacteria</taxon>
        <taxon>Bacillati</taxon>
        <taxon>Actinomycetota</taxon>
        <taxon>Actinomycetes</taxon>
        <taxon>Pseudonocardiales</taxon>
        <taxon>Pseudonocardiaceae</taxon>
        <taxon>Umezawaea</taxon>
    </lineage>
</organism>
<dbReference type="AlphaFoldDB" id="A0A9X2ZZP6"/>
<evidence type="ECO:0000313" key="3">
    <source>
        <dbReference type="Proteomes" id="UP001141259"/>
    </source>
</evidence>
<feature type="region of interest" description="Disordered" evidence="1">
    <location>
        <begin position="1"/>
        <end position="64"/>
    </location>
</feature>
<protein>
    <submittedName>
        <fullName evidence="2">Uncharacterized protein</fullName>
    </submittedName>
</protein>
<feature type="compositionally biased region" description="Basic and acidic residues" evidence="1">
    <location>
        <begin position="33"/>
        <end position="42"/>
    </location>
</feature>
<dbReference type="EMBL" id="JANYMP010000002">
    <property type="protein sequence ID" value="MCS7476083.1"/>
    <property type="molecule type" value="Genomic_DNA"/>
</dbReference>
<feature type="compositionally biased region" description="Basic residues" evidence="1">
    <location>
        <begin position="55"/>
        <end position="64"/>
    </location>
</feature>
<accession>A0A9X2ZZP6</accession>
<evidence type="ECO:0000313" key="2">
    <source>
        <dbReference type="EMBL" id="MCS7476083.1"/>
    </source>
</evidence>
<reference evidence="2" key="1">
    <citation type="submission" date="2022-08" db="EMBL/GenBank/DDBJ databases">
        <authorList>
            <person name="Tistechok S."/>
            <person name="Samborskyy M."/>
            <person name="Roman I."/>
        </authorList>
    </citation>
    <scope>NUCLEOTIDE SEQUENCE</scope>
    <source>
        <strain evidence="2">DSM 103496</strain>
    </source>
</reference>
<keyword evidence="3" id="KW-1185">Reference proteome</keyword>
<proteinExistence type="predicted"/>
<dbReference type="Proteomes" id="UP001141259">
    <property type="component" value="Unassembled WGS sequence"/>
</dbReference>
<name>A0A9X2ZZP6_9PSEU</name>
<comment type="caution">
    <text evidence="2">The sequence shown here is derived from an EMBL/GenBank/DDBJ whole genome shotgun (WGS) entry which is preliminary data.</text>
</comment>
<feature type="compositionally biased region" description="Low complexity" evidence="1">
    <location>
        <begin position="43"/>
        <end position="54"/>
    </location>
</feature>
<evidence type="ECO:0000256" key="1">
    <source>
        <dbReference type="SAM" id="MobiDB-lite"/>
    </source>
</evidence>
<sequence>MWTSGRHGQVTRGTPATDPCLHVVPPQVSRVARRAEQADRIPRAASRRLPAASRPSRRRCATNR</sequence>